<evidence type="ECO:0000259" key="1">
    <source>
        <dbReference type="Pfam" id="PF13542"/>
    </source>
</evidence>
<dbReference type="Pfam" id="PF13542">
    <property type="entry name" value="HTH_Tnp_ISL3"/>
    <property type="match status" value="1"/>
</dbReference>
<evidence type="ECO:0000313" key="2">
    <source>
        <dbReference type="EMBL" id="RGL10498.1"/>
    </source>
</evidence>
<evidence type="ECO:0000313" key="3">
    <source>
        <dbReference type="Proteomes" id="UP000260943"/>
    </source>
</evidence>
<dbReference type="InterPro" id="IPR032877">
    <property type="entry name" value="Transposase_HTH"/>
</dbReference>
<dbReference type="AlphaFoldDB" id="A0A3E4QU25"/>
<dbReference type="Proteomes" id="UP000260943">
    <property type="component" value="Unassembled WGS sequence"/>
</dbReference>
<dbReference type="EMBL" id="QSRJ01000005">
    <property type="protein sequence ID" value="RGL10498.1"/>
    <property type="molecule type" value="Genomic_DNA"/>
</dbReference>
<name>A0A3E4QU25_9ACTN</name>
<protein>
    <recommendedName>
        <fullName evidence="1">Transposase IS204/IS1001/IS1096/IS1165 helix-turn-helix domain-containing protein</fullName>
    </recommendedName>
</protein>
<gene>
    <name evidence="2" type="ORF">DXC81_05565</name>
</gene>
<accession>A0A3E4QU25</accession>
<feature type="domain" description="Transposase IS204/IS1001/IS1096/IS1165 helix-turn-helix" evidence="1">
    <location>
        <begin position="25"/>
        <end position="69"/>
    </location>
</feature>
<proteinExistence type="predicted"/>
<comment type="caution">
    <text evidence="2">The sequence shown here is derived from an EMBL/GenBank/DDBJ whole genome shotgun (WGS) entry which is preliminary data.</text>
</comment>
<reference evidence="2 3" key="1">
    <citation type="submission" date="2018-08" db="EMBL/GenBank/DDBJ databases">
        <title>A genome reference for cultivated species of the human gut microbiota.</title>
        <authorList>
            <person name="Zou Y."/>
            <person name="Xue W."/>
            <person name="Luo G."/>
        </authorList>
    </citation>
    <scope>NUCLEOTIDE SEQUENCE [LARGE SCALE GENOMIC DNA]</scope>
    <source>
        <strain evidence="2 3">TF08-14</strain>
    </source>
</reference>
<organism evidence="2 3">
    <name type="scientific">Collinsella tanakaei</name>
    <dbReference type="NCBI Taxonomy" id="626935"/>
    <lineage>
        <taxon>Bacteria</taxon>
        <taxon>Bacillati</taxon>
        <taxon>Actinomycetota</taxon>
        <taxon>Coriobacteriia</taxon>
        <taxon>Coriobacteriales</taxon>
        <taxon>Coriobacteriaceae</taxon>
        <taxon>Collinsella</taxon>
    </lineage>
</organism>
<sequence>MGSARCYVEYAPRRVECPEHGVRAEAVPWARTASSRFASAFEDTVAWLALHMCRSALAELMRVDWRTVGGC</sequence>